<proteinExistence type="predicted"/>
<sequence length="271" mass="31346">MKYTCYALSIVLWLSSVVHVYATGQIPDRMIYKGDTLKIFANPLEQLYSNDSLHPAFFGAKEACESTACWRGYQATWEISEDNLYLVGIYSCCYNDDKVSADLKNLFGEKCINGRVKADWFTGKIVSPQGKLLYYVHMGYGSLYEKEVELQFESGLLIDTKNYDNSKSRISAFRTNPEKLKKFIYRNIDWNKIPNATNGKSLLVSFSANRKGVIDSVDIRMKDSSVYAKEAARVIKSIPRWDVLYRRGELLRMEWVVLISFSEENRKKYRR</sequence>
<gene>
    <name evidence="1" type="ORF">LGH70_17900</name>
</gene>
<organism evidence="1 2">
    <name type="scientific">Hymenobacter nitidus</name>
    <dbReference type="NCBI Taxonomy" id="2880929"/>
    <lineage>
        <taxon>Bacteria</taxon>
        <taxon>Pseudomonadati</taxon>
        <taxon>Bacteroidota</taxon>
        <taxon>Cytophagia</taxon>
        <taxon>Cytophagales</taxon>
        <taxon>Hymenobacteraceae</taxon>
        <taxon>Hymenobacter</taxon>
    </lineage>
</organism>
<keyword evidence="2" id="KW-1185">Reference proteome</keyword>
<accession>A0ABS8AHZ5</accession>
<reference evidence="1" key="1">
    <citation type="submission" date="2021-10" db="EMBL/GenBank/DDBJ databases">
        <authorList>
            <person name="Dean J.D."/>
            <person name="Kim M.K."/>
            <person name="Newey C.N."/>
            <person name="Stoker T.S."/>
            <person name="Thompson D.W."/>
            <person name="Grose J.H."/>
        </authorList>
    </citation>
    <scope>NUCLEOTIDE SEQUENCE</scope>
    <source>
        <strain evidence="1">BT635</strain>
    </source>
</reference>
<dbReference type="RefSeq" id="WP_226188427.1">
    <property type="nucleotide sequence ID" value="NZ_JAJADQ010000010.1"/>
</dbReference>
<evidence type="ECO:0008006" key="3">
    <source>
        <dbReference type="Google" id="ProtNLM"/>
    </source>
</evidence>
<name>A0ABS8AHZ5_9BACT</name>
<dbReference type="Proteomes" id="UP001165297">
    <property type="component" value="Unassembled WGS sequence"/>
</dbReference>
<evidence type="ECO:0000313" key="2">
    <source>
        <dbReference type="Proteomes" id="UP001165297"/>
    </source>
</evidence>
<protein>
    <recommendedName>
        <fullName evidence="3">TonB C-terminal domain-containing protein</fullName>
    </recommendedName>
</protein>
<comment type="caution">
    <text evidence="1">The sequence shown here is derived from an EMBL/GenBank/DDBJ whole genome shotgun (WGS) entry which is preliminary data.</text>
</comment>
<evidence type="ECO:0000313" key="1">
    <source>
        <dbReference type="EMBL" id="MCB2379476.1"/>
    </source>
</evidence>
<dbReference type="EMBL" id="JAJADQ010000010">
    <property type="protein sequence ID" value="MCB2379476.1"/>
    <property type="molecule type" value="Genomic_DNA"/>
</dbReference>